<accession>A0A3B0YDF9</accession>
<name>A0A3B0YDF9_9ZZZZ</name>
<dbReference type="Gene3D" id="3.30.420.40">
    <property type="match status" value="2"/>
</dbReference>
<dbReference type="PANTHER" id="PTHR18964">
    <property type="entry name" value="ROK (REPRESSOR, ORF, KINASE) FAMILY"/>
    <property type="match status" value="1"/>
</dbReference>
<keyword evidence="1" id="KW-1133">Transmembrane helix</keyword>
<evidence type="ECO:0000313" key="2">
    <source>
        <dbReference type="EMBL" id="VAW77481.1"/>
    </source>
</evidence>
<evidence type="ECO:0000256" key="1">
    <source>
        <dbReference type="SAM" id="Phobius"/>
    </source>
</evidence>
<keyword evidence="1" id="KW-0472">Membrane</keyword>
<dbReference type="PANTHER" id="PTHR18964:SF174">
    <property type="entry name" value="D-ALLOSE KINASE-RELATED"/>
    <property type="match status" value="1"/>
</dbReference>
<dbReference type="InterPro" id="IPR049874">
    <property type="entry name" value="ROK_cs"/>
</dbReference>
<protein>
    <submittedName>
        <fullName evidence="2">Cryptic sugar kinase Mak</fullName>
    </submittedName>
</protein>
<dbReference type="EMBL" id="UOFL01000131">
    <property type="protein sequence ID" value="VAW77481.1"/>
    <property type="molecule type" value="Genomic_DNA"/>
</dbReference>
<dbReference type="Pfam" id="PF00480">
    <property type="entry name" value="ROK"/>
    <property type="match status" value="1"/>
</dbReference>
<keyword evidence="2" id="KW-0808">Transferase</keyword>
<sequence length="332" mass="36326">MVKIVFIFIFIFIFIFVFIFYISVDEIHDFGWLTMRIGIDLGGTKIECIVLDDAGVMFCQRTNTPQGDYRGTLEAIVQLVNSAEQKFDQWMTVGIGTPGAISPTTGLLRNSNSVCLNNNPLLQDLEQALNREVRLANDADCFALSEAVDGAGADLKTVFGAIVGTGVGAGIVINQRLLSGPNAIAGEWGHNPVPWLDQVKTSRDCYCGKQDCVESYLSGSGLEKNYWHLSGQVLHSPDIVTLALKQDVLAEQALVEYEDNMAKSLAQIINILDPDVIVLGGGMSNIDRLYVNVPNQWAQYVFSDQVSTVLCRAKYGDSSGVRGAAWLWPAIH</sequence>
<reference evidence="2" key="1">
    <citation type="submission" date="2018-06" db="EMBL/GenBank/DDBJ databases">
        <authorList>
            <person name="Zhirakovskaya E."/>
        </authorList>
    </citation>
    <scope>NUCLEOTIDE SEQUENCE</scope>
</reference>
<dbReference type="CDD" id="cd24066">
    <property type="entry name" value="ASKHA_NBD_ROK_EcFRK-like"/>
    <property type="match status" value="1"/>
</dbReference>
<dbReference type="InterPro" id="IPR043129">
    <property type="entry name" value="ATPase_NBD"/>
</dbReference>
<keyword evidence="1" id="KW-0812">Transmembrane</keyword>
<feature type="transmembrane region" description="Helical" evidence="1">
    <location>
        <begin position="6"/>
        <end position="24"/>
    </location>
</feature>
<dbReference type="GO" id="GO:0004396">
    <property type="term" value="F:hexokinase activity"/>
    <property type="evidence" value="ECO:0007669"/>
    <property type="project" value="TreeGrafter"/>
</dbReference>
<organism evidence="2">
    <name type="scientific">hydrothermal vent metagenome</name>
    <dbReference type="NCBI Taxonomy" id="652676"/>
    <lineage>
        <taxon>unclassified sequences</taxon>
        <taxon>metagenomes</taxon>
        <taxon>ecological metagenomes</taxon>
    </lineage>
</organism>
<dbReference type="SUPFAM" id="SSF53067">
    <property type="entry name" value="Actin-like ATPase domain"/>
    <property type="match status" value="1"/>
</dbReference>
<gene>
    <name evidence="2" type="ORF">MNBD_GAMMA12-1472</name>
</gene>
<dbReference type="AlphaFoldDB" id="A0A3B0YDF9"/>
<keyword evidence="2" id="KW-0418">Kinase</keyword>
<dbReference type="PROSITE" id="PS01125">
    <property type="entry name" value="ROK"/>
    <property type="match status" value="1"/>
</dbReference>
<proteinExistence type="predicted"/>
<dbReference type="InterPro" id="IPR000600">
    <property type="entry name" value="ROK"/>
</dbReference>